<protein>
    <recommendedName>
        <fullName evidence="3">DUF2946 family protein</fullName>
    </recommendedName>
</protein>
<dbReference type="PATRIC" id="fig|1286631.3.peg.3973"/>
<gene>
    <name evidence="1" type="ORF">X805_40830</name>
</gene>
<comment type="caution">
    <text evidence="1">The sequence shown here is derived from an EMBL/GenBank/DDBJ whole genome shotgun (WGS) entry which is preliminary data.</text>
</comment>
<proteinExistence type="predicted"/>
<keyword evidence="2" id="KW-1185">Reference proteome</keyword>
<evidence type="ECO:0008006" key="3">
    <source>
        <dbReference type="Google" id="ProtNLM"/>
    </source>
</evidence>
<organism evidence="1 2">
    <name type="scientific">Sphaerotilus natans subsp. natans DSM 6575</name>
    <dbReference type="NCBI Taxonomy" id="1286631"/>
    <lineage>
        <taxon>Bacteria</taxon>
        <taxon>Pseudomonadati</taxon>
        <taxon>Pseudomonadota</taxon>
        <taxon>Betaproteobacteria</taxon>
        <taxon>Burkholderiales</taxon>
        <taxon>Sphaerotilaceae</taxon>
        <taxon>Sphaerotilus</taxon>
    </lineage>
</organism>
<dbReference type="Pfam" id="PF11161">
    <property type="entry name" value="DUF2944"/>
    <property type="match status" value="1"/>
</dbReference>
<accession>A0A059KGU2</accession>
<dbReference type="RefSeq" id="WP_037486120.1">
    <property type="nucleotide sequence ID" value="NZ_AZRA01000155.1"/>
</dbReference>
<dbReference type="EMBL" id="AZRA01000155">
    <property type="protein sequence ID" value="KDB50328.1"/>
    <property type="molecule type" value="Genomic_DNA"/>
</dbReference>
<dbReference type="AlphaFoldDB" id="A0A059KGU2"/>
<name>A0A059KGU2_9BURK</name>
<reference evidence="1 2" key="1">
    <citation type="journal article" date="2014" name="FEMS Microbiol. Ecol.">
        <title>Sphaerotilus natans encrusted with nanoball-shaped Fe(III) oxide minerals formed by nitrate-reducing mixotrophic Fe(II) oxidation.</title>
        <authorList>
            <person name="Park S."/>
            <person name="Kim D.H."/>
            <person name="Lee J.H."/>
            <person name="Hur H.G."/>
        </authorList>
    </citation>
    <scope>NUCLEOTIDE SEQUENCE [LARGE SCALE GENOMIC DNA]</scope>
    <source>
        <strain evidence="1 2">DSM 6575</strain>
    </source>
</reference>
<evidence type="ECO:0000313" key="1">
    <source>
        <dbReference type="EMBL" id="KDB50328.1"/>
    </source>
</evidence>
<evidence type="ECO:0000313" key="2">
    <source>
        <dbReference type="Proteomes" id="UP000026714"/>
    </source>
</evidence>
<dbReference type="InterPro" id="IPR021332">
    <property type="entry name" value="DUF2944"/>
</dbReference>
<dbReference type="eggNOG" id="ENOG5032RXQ">
    <property type="taxonomic scope" value="Bacteria"/>
</dbReference>
<dbReference type="Proteomes" id="UP000026714">
    <property type="component" value="Unassembled WGS sequence"/>
</dbReference>
<sequence length="179" mass="19771">MDEIVKAALRKWPNVPACRGWLALDARGDWYMRDDRTQAAGPFPQSKGSRVMHDKLREFIGRNYEADAAGCWYFQNGPQQVFVELEAAPWVLRLRRDAAGALRIETHTGRPLEADAMRAALVDEQGRLFLDTGIGLGLVASADMDLAADEVLAGRWQPEEVASTTLPARCGHVLSPARA</sequence>
<dbReference type="STRING" id="34103.SAMN05421778_105174"/>